<gene>
    <name evidence="3" type="ORF">BMW23_0272</name>
</gene>
<keyword evidence="1" id="KW-0175">Coiled coil</keyword>
<keyword evidence="4" id="KW-1185">Reference proteome</keyword>
<evidence type="ECO:0000313" key="4">
    <source>
        <dbReference type="Proteomes" id="UP000240325"/>
    </source>
</evidence>
<feature type="coiled-coil region" evidence="1">
    <location>
        <begin position="91"/>
        <end position="118"/>
    </location>
</feature>
<protein>
    <submittedName>
        <fullName evidence="3">Uncharacterized protein</fullName>
    </submittedName>
</protein>
<name>A0A2H4UTR2_9VIRU</name>
<evidence type="ECO:0000256" key="1">
    <source>
        <dbReference type="SAM" id="Coils"/>
    </source>
</evidence>
<evidence type="ECO:0000256" key="2">
    <source>
        <dbReference type="SAM" id="MobiDB-lite"/>
    </source>
</evidence>
<proteinExistence type="predicted"/>
<sequence length="168" mass="19027">MSNIFCDIGDVPKGKKRGSMKECAEKGQIKYYGEKKVDKNVLNIIIDKRELKKGGNHEKQLSALKVTMAGLIGKISKMKKDAKDEDDAKKYAKIEKEIKKSEKEFDGLKDKAITLKKKIEQSKLKRTTSSKRSSKRTSKKNKSLKQNGGNKKNKNKDENGGTEMWICD</sequence>
<reference evidence="3" key="1">
    <citation type="journal article" date="2017" name="Elife">
        <title>The kinetoplastid-infecting Bodo saltans virus (BsV), a window into the most abundant giant viruses in the sea.</title>
        <authorList>
            <person name="Deeg C.M."/>
            <person name="Chow C.-E.T."/>
            <person name="Suttle C.A."/>
        </authorList>
    </citation>
    <scope>NUCLEOTIDE SEQUENCE</scope>
    <source>
        <strain evidence="3">NG1</strain>
    </source>
</reference>
<dbReference type="Proteomes" id="UP000240325">
    <property type="component" value="Segment"/>
</dbReference>
<evidence type="ECO:0000313" key="3">
    <source>
        <dbReference type="EMBL" id="ATZ80330.1"/>
    </source>
</evidence>
<accession>A0A2H4UTR2</accession>
<organism evidence="3">
    <name type="scientific">Bodo saltans virus</name>
    <dbReference type="NCBI Taxonomy" id="2024608"/>
    <lineage>
        <taxon>Viruses</taxon>
        <taxon>Varidnaviria</taxon>
        <taxon>Bamfordvirae</taxon>
        <taxon>Nucleocytoviricota</taxon>
        <taxon>Megaviricetes</taxon>
        <taxon>Imitervirales</taxon>
        <taxon>Mimiviridae</taxon>
        <taxon>Klosneuvirinae</taxon>
        <taxon>Theiavirus</taxon>
        <taxon>Theiavirus salishense</taxon>
    </lineage>
</organism>
<feature type="region of interest" description="Disordered" evidence="2">
    <location>
        <begin position="119"/>
        <end position="168"/>
    </location>
</feature>
<feature type="compositionally biased region" description="Basic residues" evidence="2">
    <location>
        <begin position="124"/>
        <end position="143"/>
    </location>
</feature>
<dbReference type="EMBL" id="MF782455">
    <property type="protein sequence ID" value="ATZ80330.1"/>
    <property type="molecule type" value="Genomic_DNA"/>
</dbReference>